<feature type="transmembrane region" description="Helical" evidence="1">
    <location>
        <begin position="125"/>
        <end position="142"/>
    </location>
</feature>
<dbReference type="EMBL" id="WHJH01000016">
    <property type="protein sequence ID" value="NHZ90312.1"/>
    <property type="molecule type" value="Genomic_DNA"/>
</dbReference>
<evidence type="ECO:0000259" key="2">
    <source>
        <dbReference type="Pfam" id="PF06580"/>
    </source>
</evidence>
<evidence type="ECO:0000313" key="3">
    <source>
        <dbReference type="EMBL" id="NHZ90312.1"/>
    </source>
</evidence>
<sequence length="351" mass="39133">MPLQRSTIVIGVAWLLFWALMVSVAVEDYLRDGGTRLWQPVLWESSSMLAATVLLAIQRQLTRRHDHLLAAPWRWFGLQALFLPMYWVAFVPIAFGIRHGVYALAGSSYEHEAWGPTFLYESLKLSVFVGLFVVIVFGILSYRQLLEEKLRAEQANALLRQAHLQRLRQQMQPHFLFNALNTISSLMHTDVARADATLIELADVLRATLDVGELQVAPLSTELRLVRGYARVMEERFAGRVVIAWRIDDAALSCPLPVMSIQPLLENIFKHTVEKRRETARIAISASRADNRLVLTLEDDIGTLAPDAPPGVGLSNLRERMAALYGASASLELSPLAPAGVRATMTVPCAS</sequence>
<dbReference type="Proteomes" id="UP000609726">
    <property type="component" value="Unassembled WGS sequence"/>
</dbReference>
<accession>A0ABX0NV11</accession>
<keyword evidence="3" id="KW-0808">Transferase</keyword>
<dbReference type="SUPFAM" id="SSF55874">
    <property type="entry name" value="ATPase domain of HSP90 chaperone/DNA topoisomerase II/histidine kinase"/>
    <property type="match status" value="1"/>
</dbReference>
<dbReference type="RefSeq" id="WP_166876429.1">
    <property type="nucleotide sequence ID" value="NZ_WHJH01000016.1"/>
</dbReference>
<feature type="transmembrane region" description="Helical" evidence="1">
    <location>
        <begin position="7"/>
        <end position="26"/>
    </location>
</feature>
<dbReference type="GO" id="GO:0016301">
    <property type="term" value="F:kinase activity"/>
    <property type="evidence" value="ECO:0007669"/>
    <property type="project" value="UniProtKB-KW"/>
</dbReference>
<keyword evidence="1" id="KW-0472">Membrane</keyword>
<dbReference type="InterPro" id="IPR050640">
    <property type="entry name" value="Bact_2-comp_sensor_kinase"/>
</dbReference>
<gene>
    <name evidence="3" type="ORF">F2P45_14985</name>
</gene>
<dbReference type="Gene3D" id="3.30.565.10">
    <property type="entry name" value="Histidine kinase-like ATPase, C-terminal domain"/>
    <property type="match status" value="1"/>
</dbReference>
<dbReference type="PANTHER" id="PTHR34220:SF9">
    <property type="entry name" value="SIGNAL TRANSDUCTION HISTIDINE KINASE INTERNAL REGION DOMAIN-CONTAINING PROTEIN"/>
    <property type="match status" value="1"/>
</dbReference>
<evidence type="ECO:0000256" key="1">
    <source>
        <dbReference type="SAM" id="Phobius"/>
    </source>
</evidence>
<dbReference type="PANTHER" id="PTHR34220">
    <property type="entry name" value="SENSOR HISTIDINE KINASE YPDA"/>
    <property type="match status" value="1"/>
</dbReference>
<proteinExistence type="predicted"/>
<name>A0ABX0NV11_9BURK</name>
<comment type="caution">
    <text evidence="3">The sequence shown here is derived from an EMBL/GenBank/DDBJ whole genome shotgun (WGS) entry which is preliminary data.</text>
</comment>
<organism evidence="3 4">
    <name type="scientific">Massilia mucilaginosa</name>
    <dbReference type="NCBI Taxonomy" id="2609282"/>
    <lineage>
        <taxon>Bacteria</taxon>
        <taxon>Pseudomonadati</taxon>
        <taxon>Pseudomonadota</taxon>
        <taxon>Betaproteobacteria</taxon>
        <taxon>Burkholderiales</taxon>
        <taxon>Oxalobacteraceae</taxon>
        <taxon>Telluria group</taxon>
        <taxon>Massilia</taxon>
    </lineage>
</organism>
<dbReference type="Pfam" id="PF06580">
    <property type="entry name" value="His_kinase"/>
    <property type="match status" value="1"/>
</dbReference>
<keyword evidence="3" id="KW-0418">Kinase</keyword>
<protein>
    <submittedName>
        <fullName evidence="3">Sensor histidine kinase</fullName>
    </submittedName>
</protein>
<keyword evidence="1" id="KW-0812">Transmembrane</keyword>
<evidence type="ECO:0000313" key="4">
    <source>
        <dbReference type="Proteomes" id="UP000609726"/>
    </source>
</evidence>
<keyword evidence="1" id="KW-1133">Transmembrane helix</keyword>
<feature type="transmembrane region" description="Helical" evidence="1">
    <location>
        <begin position="78"/>
        <end position="105"/>
    </location>
</feature>
<keyword evidence="4" id="KW-1185">Reference proteome</keyword>
<reference evidence="3 4" key="1">
    <citation type="submission" date="2019-10" db="EMBL/GenBank/DDBJ databases">
        <title>Taxonomy of Antarctic Massilia spp.: description of Massilia rubra sp. nov., Massilia aquatica sp. nov., Massilia mucilaginosa sp. nov., Massilia frigida sp. nov. isolated from streams, lakes and regoliths.</title>
        <authorList>
            <person name="Holochova P."/>
            <person name="Sedlacek I."/>
            <person name="Kralova S."/>
            <person name="Maslanova I."/>
            <person name="Busse H.-J."/>
            <person name="Stankova E."/>
            <person name="Vrbovska V."/>
            <person name="Kovarovic V."/>
            <person name="Bartak M."/>
            <person name="Svec P."/>
            <person name="Pantucek R."/>
        </authorList>
    </citation>
    <scope>NUCLEOTIDE SEQUENCE [LARGE SCALE GENOMIC DNA]</scope>
    <source>
        <strain evidence="3 4">CCM 8733</strain>
    </source>
</reference>
<dbReference type="InterPro" id="IPR010559">
    <property type="entry name" value="Sig_transdc_His_kin_internal"/>
</dbReference>
<feature type="domain" description="Signal transduction histidine kinase internal region" evidence="2">
    <location>
        <begin position="162"/>
        <end position="240"/>
    </location>
</feature>
<dbReference type="InterPro" id="IPR036890">
    <property type="entry name" value="HATPase_C_sf"/>
</dbReference>